<accession>A0A9W3DGF4</accession>
<gene>
    <name evidence="3" type="primary">LOC130510524</name>
</gene>
<evidence type="ECO:0000313" key="2">
    <source>
        <dbReference type="Proteomes" id="UP000504610"/>
    </source>
</evidence>
<evidence type="ECO:0000313" key="3">
    <source>
        <dbReference type="RefSeq" id="XP_056862895.1"/>
    </source>
</evidence>
<keyword evidence="1" id="KW-0472">Membrane</keyword>
<reference evidence="2" key="1">
    <citation type="journal article" date="2019" name="Database">
        <title>The radish genome database (RadishGD): an integrated information resource for radish genomics.</title>
        <authorList>
            <person name="Yu H.J."/>
            <person name="Baek S."/>
            <person name="Lee Y.J."/>
            <person name="Cho A."/>
            <person name="Mun J.H."/>
        </authorList>
    </citation>
    <scope>NUCLEOTIDE SEQUENCE [LARGE SCALE GENOMIC DNA]</scope>
    <source>
        <strain evidence="2">cv. WK10039</strain>
    </source>
</reference>
<sequence length="169" mass="19628">MEEREENPHERLKQKLSELEKVWTAMKKCKNTSAGSCITVEEALKFVENSPRKLMISLQHDQAAALEAEMRSPYRRKLFHDSDDYDYDDDGETRTTKLSHSTCWSSNVMRAGDNNNNNKMNKKHEKKNNRWSIVCVSVIVLLLWVLVVLINGFVDQLSMNWQINTLVPT</sequence>
<dbReference type="KEGG" id="rsz:130510524"/>
<keyword evidence="2" id="KW-1185">Reference proteome</keyword>
<keyword evidence="1" id="KW-0812">Transmembrane</keyword>
<proteinExistence type="predicted"/>
<evidence type="ECO:0000256" key="1">
    <source>
        <dbReference type="SAM" id="Phobius"/>
    </source>
</evidence>
<feature type="transmembrane region" description="Helical" evidence="1">
    <location>
        <begin position="131"/>
        <end position="154"/>
    </location>
</feature>
<dbReference type="Proteomes" id="UP000504610">
    <property type="component" value="Chromosome 4"/>
</dbReference>
<reference evidence="3" key="2">
    <citation type="submission" date="2025-08" db="UniProtKB">
        <authorList>
            <consortium name="RefSeq"/>
        </authorList>
    </citation>
    <scope>IDENTIFICATION</scope>
    <source>
        <tissue evidence="3">Leaf</tissue>
    </source>
</reference>
<dbReference type="AlphaFoldDB" id="A0A9W3DGF4"/>
<name>A0A9W3DGF4_RAPSA</name>
<dbReference type="RefSeq" id="XP_056862895.1">
    <property type="nucleotide sequence ID" value="XM_057006915.1"/>
</dbReference>
<protein>
    <submittedName>
        <fullName evidence="3">Protein SINE4-like</fullName>
    </submittedName>
</protein>
<dbReference type="GeneID" id="130510524"/>
<dbReference type="OrthoDB" id="1112354at2759"/>
<organism evidence="2 3">
    <name type="scientific">Raphanus sativus</name>
    <name type="common">Radish</name>
    <name type="synonym">Raphanus raphanistrum var. sativus</name>
    <dbReference type="NCBI Taxonomy" id="3726"/>
    <lineage>
        <taxon>Eukaryota</taxon>
        <taxon>Viridiplantae</taxon>
        <taxon>Streptophyta</taxon>
        <taxon>Embryophyta</taxon>
        <taxon>Tracheophyta</taxon>
        <taxon>Spermatophyta</taxon>
        <taxon>Magnoliopsida</taxon>
        <taxon>eudicotyledons</taxon>
        <taxon>Gunneridae</taxon>
        <taxon>Pentapetalae</taxon>
        <taxon>rosids</taxon>
        <taxon>malvids</taxon>
        <taxon>Brassicales</taxon>
        <taxon>Brassicaceae</taxon>
        <taxon>Brassiceae</taxon>
        <taxon>Raphanus</taxon>
    </lineage>
</organism>
<keyword evidence="1" id="KW-1133">Transmembrane helix</keyword>